<name>A0A085LP82_9BILA</name>
<dbReference type="AlphaFoldDB" id="A0A085LP82"/>
<keyword evidence="2" id="KW-1185">Reference proteome</keyword>
<evidence type="ECO:0000313" key="2">
    <source>
        <dbReference type="Proteomes" id="UP000030764"/>
    </source>
</evidence>
<sequence length="75" mass="8150">MLGRKQQRKLIVDNGERDAPKAPIVITALHSLLMTRTALVYGQASVADGIGQFRIAKRKLIVDNGERDAPKAPIG</sequence>
<organism evidence="1 2">
    <name type="scientific">Trichuris suis</name>
    <name type="common">pig whipworm</name>
    <dbReference type="NCBI Taxonomy" id="68888"/>
    <lineage>
        <taxon>Eukaryota</taxon>
        <taxon>Metazoa</taxon>
        <taxon>Ecdysozoa</taxon>
        <taxon>Nematoda</taxon>
        <taxon>Enoplea</taxon>
        <taxon>Dorylaimia</taxon>
        <taxon>Trichinellida</taxon>
        <taxon>Trichuridae</taxon>
        <taxon>Trichuris</taxon>
    </lineage>
</organism>
<accession>A0A085LP82</accession>
<gene>
    <name evidence="1" type="ORF">M513_12359</name>
</gene>
<dbReference type="Proteomes" id="UP000030764">
    <property type="component" value="Unassembled WGS sequence"/>
</dbReference>
<proteinExistence type="predicted"/>
<evidence type="ECO:0000313" key="1">
    <source>
        <dbReference type="EMBL" id="KFD46778.1"/>
    </source>
</evidence>
<dbReference type="EMBL" id="KL363354">
    <property type="protein sequence ID" value="KFD46778.1"/>
    <property type="molecule type" value="Genomic_DNA"/>
</dbReference>
<protein>
    <submittedName>
        <fullName evidence="1">Uncharacterized protein</fullName>
    </submittedName>
</protein>
<reference evidence="1 2" key="1">
    <citation type="journal article" date="2014" name="Nat. Genet.">
        <title>Genome and transcriptome of the porcine whipworm Trichuris suis.</title>
        <authorList>
            <person name="Jex A.R."/>
            <person name="Nejsum P."/>
            <person name="Schwarz E.M."/>
            <person name="Hu L."/>
            <person name="Young N.D."/>
            <person name="Hall R.S."/>
            <person name="Korhonen P.K."/>
            <person name="Liao S."/>
            <person name="Thamsborg S."/>
            <person name="Xia J."/>
            <person name="Xu P."/>
            <person name="Wang S."/>
            <person name="Scheerlinck J.P."/>
            <person name="Hofmann A."/>
            <person name="Sternberg P.W."/>
            <person name="Wang J."/>
            <person name="Gasser R.B."/>
        </authorList>
    </citation>
    <scope>NUCLEOTIDE SEQUENCE [LARGE SCALE GENOMIC DNA]</scope>
    <source>
        <strain evidence="1">DCEP-RM93M</strain>
    </source>
</reference>